<name>A0ABS8GJ10_9MICC</name>
<evidence type="ECO:0000256" key="1">
    <source>
        <dbReference type="ARBA" id="ARBA00010457"/>
    </source>
</evidence>
<evidence type="ECO:0000313" key="4">
    <source>
        <dbReference type="EMBL" id="MCC3266550.1"/>
    </source>
</evidence>
<reference evidence="4" key="1">
    <citation type="submission" date="2021-10" db="EMBL/GenBank/DDBJ databases">
        <title>Novel species in genus Arthrobacter.</title>
        <authorList>
            <person name="Liu Y."/>
        </authorList>
    </citation>
    <scope>NUCLEOTIDE SEQUENCE</scope>
    <source>
        <strain evidence="4">Zg-Y786</strain>
    </source>
</reference>
<organism evidence="4 5">
    <name type="scientific">Arthrobacter gengyunqii</name>
    <dbReference type="NCBI Taxonomy" id="2886940"/>
    <lineage>
        <taxon>Bacteria</taxon>
        <taxon>Bacillati</taxon>
        <taxon>Actinomycetota</taxon>
        <taxon>Actinomycetes</taxon>
        <taxon>Micrococcales</taxon>
        <taxon>Micrococcaceae</taxon>
        <taxon>Arthrobacter</taxon>
    </lineage>
</organism>
<dbReference type="SUPFAM" id="SSF49329">
    <property type="entry name" value="Cu,Zn superoxide dismutase-like"/>
    <property type="match status" value="1"/>
</dbReference>
<feature type="signal peptide" evidence="3">
    <location>
        <begin position="1"/>
        <end position="20"/>
    </location>
</feature>
<dbReference type="RefSeq" id="WP_227891368.1">
    <property type="nucleotide sequence ID" value="NZ_JAJFZQ010000006.1"/>
</dbReference>
<gene>
    <name evidence="4" type="ORF">LJ752_10910</name>
</gene>
<feature type="region of interest" description="Disordered" evidence="2">
    <location>
        <begin position="27"/>
        <end position="94"/>
    </location>
</feature>
<dbReference type="Proteomes" id="UP001139168">
    <property type="component" value="Unassembled WGS sequence"/>
</dbReference>
<keyword evidence="5" id="KW-1185">Reference proteome</keyword>
<dbReference type="EMBL" id="JAJFZQ010000006">
    <property type="protein sequence ID" value="MCC3266550.1"/>
    <property type="molecule type" value="Genomic_DNA"/>
</dbReference>
<comment type="caution">
    <text evidence="4">The sequence shown here is derived from an EMBL/GenBank/DDBJ whole genome shotgun (WGS) entry which is preliminary data.</text>
</comment>
<proteinExistence type="inferred from homology"/>
<protein>
    <submittedName>
        <fullName evidence="4">Uncharacterized protein</fullName>
    </submittedName>
</protein>
<feature type="compositionally biased region" description="Low complexity" evidence="2">
    <location>
        <begin position="40"/>
        <end position="68"/>
    </location>
</feature>
<evidence type="ECO:0000256" key="3">
    <source>
        <dbReference type="SAM" id="SignalP"/>
    </source>
</evidence>
<keyword evidence="3" id="KW-0732">Signal</keyword>
<comment type="similarity">
    <text evidence="1">Belongs to the Cu-Zn superoxide dismutase family.</text>
</comment>
<sequence>MARKALLLATAFVLSLLALTGCNNDNESGGGSFSVDNEESSPTASSSPESSGQDTAAACASASPGSAAQESCEAQGVPGVTESPDRCGSTTPSPIASGIIQGTFGSYCENAIATTYDTSAVPDGADTTITINETDAATTLEMIARGFTPNTEFTASLHERLCGASPTDAGEEYEDTRSQESDDLNLDFTTDQGGNSTASVTVPWVLPDDGIGRSLLITLDDDETASASPDASDDDRAVACVSLER</sequence>
<dbReference type="PROSITE" id="PS51257">
    <property type="entry name" value="PROKAR_LIPOPROTEIN"/>
    <property type="match status" value="1"/>
</dbReference>
<dbReference type="InterPro" id="IPR036423">
    <property type="entry name" value="SOD-like_Cu/Zn_dom_sf"/>
</dbReference>
<accession>A0ABS8GJ10</accession>
<evidence type="ECO:0000256" key="2">
    <source>
        <dbReference type="SAM" id="MobiDB-lite"/>
    </source>
</evidence>
<evidence type="ECO:0000313" key="5">
    <source>
        <dbReference type="Proteomes" id="UP001139168"/>
    </source>
</evidence>
<feature type="chain" id="PRO_5046504937" evidence="3">
    <location>
        <begin position="21"/>
        <end position="245"/>
    </location>
</feature>